<evidence type="ECO:0000256" key="9">
    <source>
        <dbReference type="ARBA" id="ARBA00022840"/>
    </source>
</evidence>
<evidence type="ECO:0000256" key="2">
    <source>
        <dbReference type="ARBA" id="ARBA00007663"/>
    </source>
</evidence>
<dbReference type="EC" id="2.7.7.87" evidence="3"/>
<dbReference type="InterPro" id="IPR050156">
    <property type="entry name" value="TC-AMP_synthase_SUA5"/>
</dbReference>
<proteinExistence type="inferred from homology"/>
<evidence type="ECO:0000256" key="8">
    <source>
        <dbReference type="ARBA" id="ARBA00022741"/>
    </source>
</evidence>
<name>A0A6J5Z819_9ZZZZ</name>
<evidence type="ECO:0000256" key="11">
    <source>
        <dbReference type="ARBA" id="ARBA00048366"/>
    </source>
</evidence>
<dbReference type="InterPro" id="IPR017945">
    <property type="entry name" value="DHBP_synth_RibB-like_a/b_dom"/>
</dbReference>
<comment type="similarity">
    <text evidence="2">Belongs to the SUA5 family.</text>
</comment>
<comment type="catalytic activity">
    <reaction evidence="11">
        <text>L-threonine + hydrogencarbonate + ATP = L-threonylcarbamoyladenylate + diphosphate + H2O</text>
        <dbReference type="Rhea" id="RHEA:36407"/>
        <dbReference type="ChEBI" id="CHEBI:15377"/>
        <dbReference type="ChEBI" id="CHEBI:17544"/>
        <dbReference type="ChEBI" id="CHEBI:30616"/>
        <dbReference type="ChEBI" id="CHEBI:33019"/>
        <dbReference type="ChEBI" id="CHEBI:57926"/>
        <dbReference type="ChEBI" id="CHEBI:73682"/>
        <dbReference type="EC" id="2.7.7.87"/>
    </reaction>
</comment>
<evidence type="ECO:0000256" key="3">
    <source>
        <dbReference type="ARBA" id="ARBA00012584"/>
    </source>
</evidence>
<dbReference type="EMBL" id="CAESAK010000069">
    <property type="protein sequence ID" value="CAB4337242.1"/>
    <property type="molecule type" value="Genomic_DNA"/>
</dbReference>
<dbReference type="Pfam" id="PF01300">
    <property type="entry name" value="Sua5_yciO_yrdC"/>
    <property type="match status" value="1"/>
</dbReference>
<dbReference type="SUPFAM" id="SSF55821">
    <property type="entry name" value="YrdC/RibB"/>
    <property type="match status" value="1"/>
</dbReference>
<keyword evidence="8" id="KW-0547">Nucleotide-binding</keyword>
<dbReference type="GO" id="GO:0005524">
    <property type="term" value="F:ATP binding"/>
    <property type="evidence" value="ECO:0007669"/>
    <property type="project" value="UniProtKB-KW"/>
</dbReference>
<evidence type="ECO:0000256" key="6">
    <source>
        <dbReference type="ARBA" id="ARBA00022694"/>
    </source>
</evidence>
<keyword evidence="7" id="KW-0548">Nucleotidyltransferase</keyword>
<evidence type="ECO:0000256" key="5">
    <source>
        <dbReference type="ARBA" id="ARBA00022679"/>
    </source>
</evidence>
<protein>
    <recommendedName>
        <fullName evidence="10">L-threonylcarbamoyladenylate synthase</fullName>
        <ecNumber evidence="3">2.7.7.87</ecNumber>
    </recommendedName>
    <alternativeName>
        <fullName evidence="10">L-threonylcarbamoyladenylate synthase</fullName>
    </alternativeName>
</protein>
<comment type="subcellular location">
    <subcellularLocation>
        <location evidence="1">Cytoplasm</location>
    </subcellularLocation>
</comment>
<dbReference type="GO" id="GO:0000049">
    <property type="term" value="F:tRNA binding"/>
    <property type="evidence" value="ECO:0007669"/>
    <property type="project" value="TreeGrafter"/>
</dbReference>
<dbReference type="GO" id="GO:0008033">
    <property type="term" value="P:tRNA processing"/>
    <property type="evidence" value="ECO:0007669"/>
    <property type="project" value="UniProtKB-KW"/>
</dbReference>
<evidence type="ECO:0000256" key="10">
    <source>
        <dbReference type="ARBA" id="ARBA00029774"/>
    </source>
</evidence>
<sequence>MARIDISGGADNDAIALALKGIRDGYIICAPAEHGYIFLVDAFSEFAVRAMHVLRGARNGTSAQVLIASAETLPGIARDLSEDVMALTEAFWPGLLSLNLRPNRGLAWDLGDGNTLDRFSVRSPQSIFLQSILAASGPLAVASAARAGERPMKSLDSLLVGEFDLAAIFDAGTLDDGPLTTVVEADLTAMTIIRESAISREQLAAVVPALSPDKPIS</sequence>
<dbReference type="GO" id="GO:0003725">
    <property type="term" value="F:double-stranded RNA binding"/>
    <property type="evidence" value="ECO:0007669"/>
    <property type="project" value="InterPro"/>
</dbReference>
<keyword evidence="6" id="KW-0819">tRNA processing</keyword>
<evidence type="ECO:0000256" key="4">
    <source>
        <dbReference type="ARBA" id="ARBA00022490"/>
    </source>
</evidence>
<dbReference type="Gene3D" id="3.90.870.10">
    <property type="entry name" value="DHBP synthase"/>
    <property type="match status" value="1"/>
</dbReference>
<dbReference type="PANTHER" id="PTHR17490">
    <property type="entry name" value="SUA5"/>
    <property type="match status" value="1"/>
</dbReference>
<feature type="domain" description="YrdC-like" evidence="12">
    <location>
        <begin position="12"/>
        <end position="198"/>
    </location>
</feature>
<evidence type="ECO:0000256" key="7">
    <source>
        <dbReference type="ARBA" id="ARBA00022695"/>
    </source>
</evidence>
<evidence type="ECO:0000259" key="12">
    <source>
        <dbReference type="PROSITE" id="PS51163"/>
    </source>
</evidence>
<evidence type="ECO:0000313" key="13">
    <source>
        <dbReference type="EMBL" id="CAB4337242.1"/>
    </source>
</evidence>
<keyword evidence="9" id="KW-0067">ATP-binding</keyword>
<dbReference type="AlphaFoldDB" id="A0A6J5Z819"/>
<keyword evidence="5" id="KW-0808">Transferase</keyword>
<dbReference type="InterPro" id="IPR006070">
    <property type="entry name" value="Sua5-like_dom"/>
</dbReference>
<evidence type="ECO:0000256" key="1">
    <source>
        <dbReference type="ARBA" id="ARBA00004496"/>
    </source>
</evidence>
<dbReference type="PANTHER" id="PTHR17490:SF16">
    <property type="entry name" value="THREONYLCARBAMOYL-AMP SYNTHASE"/>
    <property type="match status" value="1"/>
</dbReference>
<gene>
    <name evidence="13" type="ORF">UFOPK3775_00637</name>
</gene>
<organism evidence="13">
    <name type="scientific">freshwater metagenome</name>
    <dbReference type="NCBI Taxonomy" id="449393"/>
    <lineage>
        <taxon>unclassified sequences</taxon>
        <taxon>metagenomes</taxon>
        <taxon>ecological metagenomes</taxon>
    </lineage>
</organism>
<dbReference type="PROSITE" id="PS51163">
    <property type="entry name" value="YRDC"/>
    <property type="match status" value="1"/>
</dbReference>
<reference evidence="13" key="1">
    <citation type="submission" date="2020-05" db="EMBL/GenBank/DDBJ databases">
        <authorList>
            <person name="Chiriac C."/>
            <person name="Salcher M."/>
            <person name="Ghai R."/>
            <person name="Kavagutti S V."/>
        </authorList>
    </citation>
    <scope>NUCLEOTIDE SEQUENCE</scope>
</reference>
<accession>A0A6J5Z819</accession>
<dbReference type="GO" id="GO:0006450">
    <property type="term" value="P:regulation of translational fidelity"/>
    <property type="evidence" value="ECO:0007669"/>
    <property type="project" value="TreeGrafter"/>
</dbReference>
<dbReference type="GO" id="GO:0061710">
    <property type="term" value="F:L-threonylcarbamoyladenylate synthase"/>
    <property type="evidence" value="ECO:0007669"/>
    <property type="project" value="UniProtKB-EC"/>
</dbReference>
<keyword evidence="4" id="KW-0963">Cytoplasm</keyword>
<dbReference type="GO" id="GO:0005737">
    <property type="term" value="C:cytoplasm"/>
    <property type="evidence" value="ECO:0007669"/>
    <property type="project" value="UniProtKB-SubCell"/>
</dbReference>